<feature type="domain" description="Glutaminase A central" evidence="3">
    <location>
        <begin position="393"/>
        <end position="737"/>
    </location>
</feature>
<evidence type="ECO:0000259" key="4">
    <source>
        <dbReference type="Pfam" id="PF17168"/>
    </source>
</evidence>
<feature type="region of interest" description="Disordered" evidence="1">
    <location>
        <begin position="1"/>
        <end position="25"/>
    </location>
</feature>
<dbReference type="InterPro" id="IPR032515">
    <property type="entry name" value="DUF4964"/>
</dbReference>
<comment type="caution">
    <text evidence="5">The sequence shown here is derived from an EMBL/GenBank/DDBJ whole genome shotgun (WGS) entry which is preliminary data.</text>
</comment>
<dbReference type="InterPro" id="IPR032514">
    <property type="entry name" value="GtaA_central"/>
</dbReference>
<dbReference type="Pfam" id="PF16334">
    <property type="entry name" value="DUF4964"/>
    <property type="match status" value="1"/>
</dbReference>
<evidence type="ECO:0000313" key="6">
    <source>
        <dbReference type="Proteomes" id="UP001592582"/>
    </source>
</evidence>
<evidence type="ECO:0000259" key="2">
    <source>
        <dbReference type="Pfam" id="PF16334"/>
    </source>
</evidence>
<dbReference type="InterPro" id="IPR033433">
    <property type="entry name" value="GtaA_N"/>
</dbReference>
<evidence type="ECO:0000256" key="1">
    <source>
        <dbReference type="SAM" id="MobiDB-lite"/>
    </source>
</evidence>
<dbReference type="RefSeq" id="WP_380511523.1">
    <property type="nucleotide sequence ID" value="NZ_JBHEZX010000008.1"/>
</dbReference>
<reference evidence="5 6" key="1">
    <citation type="submission" date="2024-09" db="EMBL/GenBank/DDBJ databases">
        <authorList>
            <person name="Lee S.D."/>
        </authorList>
    </citation>
    <scope>NUCLEOTIDE SEQUENCE [LARGE SCALE GENOMIC DNA]</scope>
    <source>
        <strain evidence="5 6">N1-1</strain>
    </source>
</reference>
<accession>A0ABV6VD17</accession>
<organism evidence="5 6">
    <name type="scientific">Streptacidiphilus alkalitolerans</name>
    <dbReference type="NCBI Taxonomy" id="3342712"/>
    <lineage>
        <taxon>Bacteria</taxon>
        <taxon>Bacillati</taxon>
        <taxon>Actinomycetota</taxon>
        <taxon>Actinomycetes</taxon>
        <taxon>Kitasatosporales</taxon>
        <taxon>Streptomycetaceae</taxon>
        <taxon>Streptacidiphilus</taxon>
    </lineage>
</organism>
<keyword evidence="6" id="KW-1185">Reference proteome</keyword>
<dbReference type="PANTHER" id="PTHR31987:SF1">
    <property type="entry name" value="GLUTAMINASE A"/>
    <property type="match status" value="1"/>
</dbReference>
<evidence type="ECO:0000259" key="3">
    <source>
        <dbReference type="Pfam" id="PF16335"/>
    </source>
</evidence>
<gene>
    <name evidence="5" type="ORF">ACEZDG_20245</name>
</gene>
<name>A0ABV6VD17_9ACTN</name>
<dbReference type="PANTHER" id="PTHR31987">
    <property type="entry name" value="GLUTAMINASE A-RELATED"/>
    <property type="match status" value="1"/>
</dbReference>
<dbReference type="PROSITE" id="PS51318">
    <property type="entry name" value="TAT"/>
    <property type="match status" value="1"/>
</dbReference>
<dbReference type="EMBL" id="JBHEZX010000008">
    <property type="protein sequence ID" value="MFC1411597.1"/>
    <property type="molecule type" value="Genomic_DNA"/>
</dbReference>
<feature type="domain" description="Glutaminase A N-terminal" evidence="4">
    <location>
        <begin position="156"/>
        <end position="387"/>
    </location>
</feature>
<evidence type="ECO:0000313" key="5">
    <source>
        <dbReference type="EMBL" id="MFC1411597.1"/>
    </source>
</evidence>
<sequence>MSHTMDSSDRSEGAEQTAPGDGLSRRGLIRWSGAAGLGAAGVALLPGMAQSAAAAVPASASASAASASGQASAFASTFDPIRPPAVPLAVRSPYLSTWLSADNLAGTWPSFWTGRTTAMAGIARIDGVAFLFMGAPNIDGHVLRGMMQRSLTLSATRSTYVFEAAGVQLTLAFLSPIEPGDLRRQSVPLSYLTADVRSTDGKSHQVSLYFDISGEWAHGDSGTKIRWSQEQVAGSGSTSLTSLSFTPDTPAVLAENGDMASWGSVVWSATNRSGLSWQIGADTVVRAAVLANGKLGNTADSNQPRAISDNWPVFGFNFDFGAVRSKQSAVLSVGHVREPAISYLGADLPPLWRSYWPTWQQMAASFHADASAAQTRTAAFDAKVRRDATAVGGAKYAALCALSLRQAYGGTELVSRNGEPWAFLKEISSDGNVSTVDVTYPAMPAFLYTDPAYLGLLLAPMLDYPENGGWPKEFAEHDLGSHYPVASGHNDGNEEDMPVEESANMLLMCAAYLARIDRSAARAFAAKHYPILKQWGEYLVANALDPGFQNQTDDFTGFIGHSANLALKGILAIGAMGQIATAAGNTADAARYRTTAGSYSSQWAAKAQDTTPDHLKLAYDQPGTWSLKYNGYPDRLLGLNLVPSSVAEEEADWYLTQVNQYGVPLDLRHSYTKGDWEMWTAAWLSGHPVSQFLIDSLYDFANTSPSRVPFTDLYDTVTNHQSGFQARPVVGGILALLSLGR</sequence>
<feature type="compositionally biased region" description="Basic and acidic residues" evidence="1">
    <location>
        <begin position="1"/>
        <end position="13"/>
    </location>
</feature>
<protein>
    <submittedName>
        <fullName evidence="5">Glutaminase domain-containing protein</fullName>
    </submittedName>
</protein>
<dbReference type="Proteomes" id="UP001592582">
    <property type="component" value="Unassembled WGS sequence"/>
</dbReference>
<proteinExistence type="predicted"/>
<dbReference type="Pfam" id="PF17168">
    <property type="entry name" value="DUF5127"/>
    <property type="match status" value="1"/>
</dbReference>
<dbReference type="Pfam" id="PF16335">
    <property type="entry name" value="GtaA_6_Hairpin"/>
    <property type="match status" value="1"/>
</dbReference>
<feature type="domain" description="DUF4964" evidence="2">
    <location>
        <begin position="75"/>
        <end position="139"/>
    </location>
</feature>
<dbReference type="InterPro" id="IPR006311">
    <property type="entry name" value="TAT_signal"/>
</dbReference>
<dbReference type="InterPro" id="IPR052743">
    <property type="entry name" value="Glutaminase_GtaA"/>
</dbReference>